<sequence>MLILAALLSMYVYELNGLIPYDGIIHRSSDGSSYAFLSSPKMSNHASFVEEMSPSGTLAVAWFSGGEQQPNCSIAVSLLAFGSQQFTAGVVVSERAN</sequence>
<accession>A0A815N8R1</accession>
<evidence type="ECO:0000313" key="2">
    <source>
        <dbReference type="EMBL" id="CAF1428706.1"/>
    </source>
</evidence>
<gene>
    <name evidence="2" type="ORF">XAT740_LOCUS35649</name>
</gene>
<dbReference type="EMBL" id="CAJNOR010003592">
    <property type="protein sequence ID" value="CAF1428706.1"/>
    <property type="molecule type" value="Genomic_DNA"/>
</dbReference>
<evidence type="ECO:0000313" key="3">
    <source>
        <dbReference type="Proteomes" id="UP000663828"/>
    </source>
</evidence>
<keyword evidence="3" id="KW-1185">Reference proteome</keyword>
<feature type="signal peptide" evidence="1">
    <location>
        <begin position="1"/>
        <end position="17"/>
    </location>
</feature>
<dbReference type="Proteomes" id="UP000663828">
    <property type="component" value="Unassembled WGS sequence"/>
</dbReference>
<comment type="caution">
    <text evidence="2">The sequence shown here is derived from an EMBL/GenBank/DDBJ whole genome shotgun (WGS) entry which is preliminary data.</text>
</comment>
<feature type="chain" id="PRO_5032547088" evidence="1">
    <location>
        <begin position="18"/>
        <end position="97"/>
    </location>
</feature>
<proteinExistence type="predicted"/>
<reference evidence="2" key="1">
    <citation type="submission" date="2021-02" db="EMBL/GenBank/DDBJ databases">
        <authorList>
            <person name="Nowell W R."/>
        </authorList>
    </citation>
    <scope>NUCLEOTIDE SEQUENCE</scope>
</reference>
<name>A0A815N8R1_ADIRI</name>
<evidence type="ECO:0000256" key="1">
    <source>
        <dbReference type="SAM" id="SignalP"/>
    </source>
</evidence>
<keyword evidence="1" id="KW-0732">Signal</keyword>
<dbReference type="AlphaFoldDB" id="A0A815N8R1"/>
<organism evidence="2 3">
    <name type="scientific">Adineta ricciae</name>
    <name type="common">Rotifer</name>
    <dbReference type="NCBI Taxonomy" id="249248"/>
    <lineage>
        <taxon>Eukaryota</taxon>
        <taxon>Metazoa</taxon>
        <taxon>Spiralia</taxon>
        <taxon>Gnathifera</taxon>
        <taxon>Rotifera</taxon>
        <taxon>Eurotatoria</taxon>
        <taxon>Bdelloidea</taxon>
        <taxon>Adinetida</taxon>
        <taxon>Adinetidae</taxon>
        <taxon>Adineta</taxon>
    </lineage>
</organism>
<feature type="non-terminal residue" evidence="2">
    <location>
        <position position="97"/>
    </location>
</feature>
<protein>
    <submittedName>
        <fullName evidence="2">Uncharacterized protein</fullName>
    </submittedName>
</protein>